<comment type="similarity">
    <text evidence="2 13">Belongs to the OMP decarboxylase family.</text>
</comment>
<dbReference type="InterPro" id="IPR013785">
    <property type="entry name" value="Aldolase_TIM"/>
</dbReference>
<dbReference type="PROSITE" id="PS50088">
    <property type="entry name" value="ANK_REPEAT"/>
    <property type="match status" value="2"/>
</dbReference>
<dbReference type="SMART" id="SM00934">
    <property type="entry name" value="OMPdecase"/>
    <property type="match status" value="1"/>
</dbReference>
<feature type="active site" description="For OMPdecase activity" evidence="10">
    <location>
        <position position="1004"/>
    </location>
</feature>
<protein>
    <recommendedName>
        <fullName evidence="4 13">Orotidine 5'-phosphate decarboxylase</fullName>
        <ecNumber evidence="3 13">4.1.1.23</ecNumber>
    </recommendedName>
</protein>
<dbReference type="GO" id="GO:0044205">
    <property type="term" value="P:'de novo' UMP biosynthetic process"/>
    <property type="evidence" value="ECO:0007669"/>
    <property type="project" value="UniProtKB-UniPathway"/>
</dbReference>
<evidence type="ECO:0000256" key="10">
    <source>
        <dbReference type="PIRSR" id="PIRSR614732-1"/>
    </source>
</evidence>
<dbReference type="GO" id="GO:0006207">
    <property type="term" value="P:'de novo' pyrimidine nucleobase biosynthetic process"/>
    <property type="evidence" value="ECO:0007669"/>
    <property type="project" value="InterPro"/>
</dbReference>
<keyword evidence="5" id="KW-0677">Repeat</keyword>
<organism evidence="15 16">
    <name type="scientific">Aspergillus pseudonomiae</name>
    <dbReference type="NCBI Taxonomy" id="1506151"/>
    <lineage>
        <taxon>Eukaryota</taxon>
        <taxon>Fungi</taxon>
        <taxon>Dikarya</taxon>
        <taxon>Ascomycota</taxon>
        <taxon>Pezizomycotina</taxon>
        <taxon>Eurotiomycetes</taxon>
        <taxon>Eurotiomycetidae</taxon>
        <taxon>Eurotiales</taxon>
        <taxon>Aspergillaceae</taxon>
        <taxon>Aspergillus</taxon>
        <taxon>Aspergillus subgen. Circumdati</taxon>
    </lineage>
</organism>
<dbReference type="PANTHER" id="PTHR19278:SF9">
    <property type="entry name" value="URIDINE 5'-MONOPHOSPHATE SYNTHASE"/>
    <property type="match status" value="1"/>
</dbReference>
<feature type="binding site" evidence="11">
    <location>
        <position position="1065"/>
    </location>
    <ligand>
        <name>substrate</name>
    </ligand>
</feature>
<dbReference type="PROSITE" id="PS00156">
    <property type="entry name" value="OMPDECASE"/>
    <property type="match status" value="1"/>
</dbReference>
<dbReference type="EC" id="4.1.1.23" evidence="3 13"/>
<feature type="repeat" description="ANK" evidence="12">
    <location>
        <begin position="494"/>
        <end position="526"/>
    </location>
</feature>
<accession>A0A5N7DQB7</accession>
<dbReference type="UniPathway" id="UPA00070">
    <property type="reaction ID" value="UER00120"/>
</dbReference>
<gene>
    <name evidence="15" type="ORF">BDV37DRAFT_269128</name>
</gene>
<dbReference type="InterPro" id="IPR002110">
    <property type="entry name" value="Ankyrin_rpt"/>
</dbReference>
<dbReference type="Gene3D" id="1.25.40.20">
    <property type="entry name" value="Ankyrin repeat-containing domain"/>
    <property type="match status" value="1"/>
</dbReference>
<evidence type="ECO:0000256" key="6">
    <source>
        <dbReference type="ARBA" id="ARBA00022793"/>
    </source>
</evidence>
<dbReference type="InterPro" id="IPR001754">
    <property type="entry name" value="OMPdeCOase_dom"/>
</dbReference>
<feature type="binding site" evidence="11">
    <location>
        <position position="968"/>
    </location>
    <ligand>
        <name>substrate</name>
    </ligand>
</feature>
<dbReference type="GO" id="GO:0006629">
    <property type="term" value="P:lipid metabolic process"/>
    <property type="evidence" value="ECO:0007669"/>
    <property type="project" value="InterPro"/>
</dbReference>
<feature type="binding site" evidence="11">
    <location>
        <position position="1133"/>
    </location>
    <ligand>
        <name>substrate</name>
    </ligand>
</feature>
<proteinExistence type="inferred from homology"/>
<dbReference type="Pfam" id="PF12796">
    <property type="entry name" value="Ank_2"/>
    <property type="match status" value="1"/>
</dbReference>
<dbReference type="CDD" id="cd14447">
    <property type="entry name" value="SPX"/>
    <property type="match status" value="1"/>
</dbReference>
<evidence type="ECO:0000256" key="7">
    <source>
        <dbReference type="ARBA" id="ARBA00022975"/>
    </source>
</evidence>
<dbReference type="GO" id="GO:0008081">
    <property type="term" value="F:phosphoric diester hydrolase activity"/>
    <property type="evidence" value="ECO:0007669"/>
    <property type="project" value="InterPro"/>
</dbReference>
<reference evidence="15 16" key="1">
    <citation type="submission" date="2019-04" db="EMBL/GenBank/DDBJ databases">
        <authorList>
            <consortium name="DOE Joint Genome Institute"/>
            <person name="Mondo S."/>
            <person name="Kjaerbolling I."/>
            <person name="Vesth T."/>
            <person name="Frisvad J.C."/>
            <person name="Nybo J.L."/>
            <person name="Theobald S."/>
            <person name="Kildgaard S."/>
            <person name="Isbrandt T."/>
            <person name="Kuo A."/>
            <person name="Sato A."/>
            <person name="Lyhne E.K."/>
            <person name="Kogle M.E."/>
            <person name="Wiebenga A."/>
            <person name="Kun R.S."/>
            <person name="Lubbers R.J."/>
            <person name="Makela M.R."/>
            <person name="Barry K."/>
            <person name="Chovatia M."/>
            <person name="Clum A."/>
            <person name="Daum C."/>
            <person name="Haridas S."/>
            <person name="He G."/>
            <person name="LaButti K."/>
            <person name="Lipzen A."/>
            <person name="Riley R."/>
            <person name="Salamov A."/>
            <person name="Simmons B.A."/>
            <person name="Magnuson J.K."/>
            <person name="Henrissat B."/>
            <person name="Mortensen U.H."/>
            <person name="Larsen T.O."/>
            <person name="Devries R.P."/>
            <person name="Grigoriev I.V."/>
            <person name="Machida M."/>
            <person name="Baker S.E."/>
            <person name="Andersen M.R."/>
            <person name="Cantor M.N."/>
            <person name="Hua S.X."/>
        </authorList>
    </citation>
    <scope>NUCLEOTIDE SEQUENCE [LARGE SCALE GENOMIC DNA]</scope>
    <source>
        <strain evidence="15 16">CBS 119388</strain>
    </source>
</reference>
<dbReference type="GO" id="GO:0004588">
    <property type="term" value="F:orotate phosphoribosyltransferase activity"/>
    <property type="evidence" value="ECO:0007669"/>
    <property type="project" value="TreeGrafter"/>
</dbReference>
<dbReference type="FunFam" id="3.20.20.70:FF:000114">
    <property type="entry name" value="Decarboxylase,orotidine phosphate"/>
    <property type="match status" value="1"/>
</dbReference>
<dbReference type="InterPro" id="IPR057506">
    <property type="entry name" value="C2_GPCPD1"/>
</dbReference>
<dbReference type="InterPro" id="IPR017946">
    <property type="entry name" value="PLC-like_Pdiesterase_TIM-brl"/>
</dbReference>
<evidence type="ECO:0000313" key="15">
    <source>
        <dbReference type="EMBL" id="KAE8407668.1"/>
    </source>
</evidence>
<dbReference type="SUPFAM" id="SSF51366">
    <property type="entry name" value="Ribulose-phoshate binding barrel"/>
    <property type="match status" value="1"/>
</dbReference>
<dbReference type="Pfam" id="PF25329">
    <property type="entry name" value="C2_GDE1"/>
    <property type="match status" value="1"/>
</dbReference>
<evidence type="ECO:0000256" key="13">
    <source>
        <dbReference type="RuleBase" id="RU000512"/>
    </source>
</evidence>
<evidence type="ECO:0000256" key="12">
    <source>
        <dbReference type="PROSITE-ProRule" id="PRU00023"/>
    </source>
</evidence>
<evidence type="ECO:0000259" key="14">
    <source>
        <dbReference type="PROSITE" id="PS51382"/>
    </source>
</evidence>
<dbReference type="Pfam" id="PF00023">
    <property type="entry name" value="Ank"/>
    <property type="match status" value="1"/>
</dbReference>
<dbReference type="InterPro" id="IPR030395">
    <property type="entry name" value="GP_PDE_dom"/>
</dbReference>
<feature type="repeat" description="ANK" evidence="12">
    <location>
        <begin position="458"/>
        <end position="482"/>
    </location>
</feature>
<dbReference type="OrthoDB" id="197419at2759"/>
<dbReference type="NCBIfam" id="TIGR01740">
    <property type="entry name" value="pyrF"/>
    <property type="match status" value="1"/>
</dbReference>
<dbReference type="InterPro" id="IPR011060">
    <property type="entry name" value="RibuloseP-bd_barrel"/>
</dbReference>
<dbReference type="Gene3D" id="3.20.20.70">
    <property type="entry name" value="Aldolase class I"/>
    <property type="match status" value="1"/>
</dbReference>
<dbReference type="InterPro" id="IPR018089">
    <property type="entry name" value="OMPdecase_AS"/>
</dbReference>
<dbReference type="Pfam" id="PF00215">
    <property type="entry name" value="OMPdecase"/>
    <property type="match status" value="1"/>
</dbReference>
<dbReference type="CDD" id="cd04725">
    <property type="entry name" value="OMP_decarboxylase_like"/>
    <property type="match status" value="1"/>
</dbReference>
<evidence type="ECO:0000256" key="9">
    <source>
        <dbReference type="ARBA" id="ARBA00023239"/>
    </source>
</evidence>
<dbReference type="AlphaFoldDB" id="A0A5N7DQB7"/>
<evidence type="ECO:0000256" key="5">
    <source>
        <dbReference type="ARBA" id="ARBA00022737"/>
    </source>
</evidence>
<feature type="active site" description="For OMPdecase activity" evidence="10">
    <location>
        <position position="1001"/>
    </location>
</feature>
<feature type="binding site" evidence="11">
    <location>
        <position position="946"/>
    </location>
    <ligand>
        <name>substrate</name>
    </ligand>
</feature>
<feature type="binding site" evidence="11">
    <location>
        <position position="1153"/>
    </location>
    <ligand>
        <name>substrate</name>
    </ligand>
</feature>
<dbReference type="Pfam" id="PF03009">
    <property type="entry name" value="GDPD"/>
    <property type="match status" value="1"/>
</dbReference>
<evidence type="ECO:0000256" key="3">
    <source>
        <dbReference type="ARBA" id="ARBA00012321"/>
    </source>
</evidence>
<keyword evidence="16" id="KW-1185">Reference proteome</keyword>
<keyword evidence="7 13" id="KW-0665">Pyrimidine biosynthesis</keyword>
<name>A0A5N7DQB7_9EURO</name>
<dbReference type="Gene3D" id="3.20.20.190">
    <property type="entry name" value="Phosphatidylinositol (PI) phosphodiesterase"/>
    <property type="match status" value="1"/>
</dbReference>
<dbReference type="InterPro" id="IPR036770">
    <property type="entry name" value="Ankyrin_rpt-contain_sf"/>
</dbReference>
<keyword evidence="8 12" id="KW-0040">ANK repeat</keyword>
<evidence type="ECO:0000256" key="8">
    <source>
        <dbReference type="ARBA" id="ARBA00023043"/>
    </source>
</evidence>
<evidence type="ECO:0000313" key="16">
    <source>
        <dbReference type="Proteomes" id="UP000325579"/>
    </source>
</evidence>
<dbReference type="Proteomes" id="UP000325579">
    <property type="component" value="Unassembled WGS sequence"/>
</dbReference>
<dbReference type="EMBL" id="ML736747">
    <property type="protein sequence ID" value="KAE8407668.1"/>
    <property type="molecule type" value="Genomic_DNA"/>
</dbReference>
<comment type="catalytic activity">
    <reaction evidence="13">
        <text>orotidine 5'-phosphate + H(+) = UMP + CO2</text>
        <dbReference type="Rhea" id="RHEA:11596"/>
        <dbReference type="ChEBI" id="CHEBI:15378"/>
        <dbReference type="ChEBI" id="CHEBI:16526"/>
        <dbReference type="ChEBI" id="CHEBI:57538"/>
        <dbReference type="ChEBI" id="CHEBI:57865"/>
        <dbReference type="EC" id="4.1.1.23"/>
    </reaction>
</comment>
<keyword evidence="9 13" id="KW-0456">Lyase</keyword>
<evidence type="ECO:0000256" key="11">
    <source>
        <dbReference type="PIRSR" id="PIRSR614732-2"/>
    </source>
</evidence>
<dbReference type="GO" id="GO:0004590">
    <property type="term" value="F:orotidine-5'-phosphate decarboxylase activity"/>
    <property type="evidence" value="ECO:0007669"/>
    <property type="project" value="UniProtKB-EC"/>
</dbReference>
<sequence length="1183" mass="132219">MRFGLNYHQYQVPEWAPHYVPYPLLKRQLKTAIRTVYSTETQPDFTDIYSCLKCSIHSFSQFHHENYGLLTQRSDELLQRSAPTADALISIGDSNCYKLENILKAVLELRKDSEKLQWFYRVNKEAVRRVYAKLEKLRSSTGQTHGAHKVEWIKLEADQDASWLKHTENLNKLMDSFIRIRSDMKFHSNTKSCMEDVFSHTSIFSDTIRALNRAMIDDDAPGLSKVLEEMYTCNTTTRPCFQEILRDLTGRSVVCRSKRAATFLLSEAFPRYHITLDHRILNEMIVVFGRQQTFEEHTASRVCSQCSSKYSCGKPESNSFSLAVEQIALSGKGILLEKDAFGRLPLHYSAMYGLPGICGLILDLSRKSGQEYPARLIMSLDSQRHTPLHYAVINNHALVTKAFLKALEPMQQTNDEAKNYDLINILNTLLVIAIKYQYDDIVLLLAKFPLYFHGKASHGETALYVAAHSGNEGYVDILLEHGRYRDLDIPETVHGWTPLFIACVEGHHAVSKILLNAAAKQDIHDYSGWTAKEHAAVRGHLTLAGMLTSLGTEDPLGGPASTLEQPISQNAMSLRTDCHHLIINLGVLQSGKQVKAVELRDRSPKELIFMNAGFLMEISISERQSISHLVELPLLTDMTNEPFVFPVTDPDRAWISFKLLHDNSTLPKERSVLGGGTALIGNPSDHFGENRESIIRERTVPILEKDTLDVLGKVTFTFVLSKLISHHAGPLVRPPITEEGVQLVGHREYPRLHEAIDAGVAPVAIEINTFIDKALEKLFSYGNKKRTIILSSFTPEICMLLAIKQRTYPVMFITNAGKPPVTDREMRASSIQSAVRFAKRWNLSGLIFASEALVMCPRLIRYVQQSGLICGSYGSQNNTPENAKVIPRSAHLYSSCRTPRYPSIASMSSKSQLTYSARASAHPNALVKKLFEVAEAKKSNVTVSADVTTTKELLDLADRLGPYIAVIKTHIDILSDFSEETITGLKALAEKHNFLIFEDRKFIDIGNTVQKQYHGGTLRISEWAHIINCSVLPGEGIVEALAQTASAEDFPYGSERGLLILAEMTSKGSLATGQYTTSSVDYARKYKKFVMGFVSTRHLGEVQSEVSSPSEDEDFVVFTTGVNLSSKGDKLGQQYQTPESAVGRGADFIIAGRGIYAAPDPVEAAQRYQKEGWDAYLKRVGAQ</sequence>
<feature type="domain" description="SPX" evidence="14">
    <location>
        <begin position="1"/>
        <end position="148"/>
    </location>
</feature>
<dbReference type="GeneID" id="43668993"/>
<dbReference type="RefSeq" id="XP_031944987.1">
    <property type="nucleotide sequence ID" value="XM_032084302.1"/>
</dbReference>
<dbReference type="SUPFAM" id="SSF48403">
    <property type="entry name" value="Ankyrin repeat"/>
    <property type="match status" value="1"/>
</dbReference>
<dbReference type="SUPFAM" id="SSF51695">
    <property type="entry name" value="PLC-like phosphodiesterases"/>
    <property type="match status" value="1"/>
</dbReference>
<evidence type="ECO:0000256" key="2">
    <source>
        <dbReference type="ARBA" id="ARBA00011018"/>
    </source>
</evidence>
<feature type="binding site" evidence="11">
    <location>
        <position position="1152"/>
    </location>
    <ligand>
        <name>substrate</name>
    </ligand>
</feature>
<keyword evidence="6 13" id="KW-0210">Decarboxylase</keyword>
<evidence type="ECO:0000256" key="1">
    <source>
        <dbReference type="ARBA" id="ARBA00004861"/>
    </source>
</evidence>
<evidence type="ECO:0000256" key="4">
    <source>
        <dbReference type="ARBA" id="ARBA00021923"/>
    </source>
</evidence>
<dbReference type="InterPro" id="IPR014732">
    <property type="entry name" value="OMPdecase"/>
</dbReference>
<dbReference type="InterPro" id="IPR004331">
    <property type="entry name" value="SPX_dom"/>
</dbReference>
<dbReference type="PROSITE" id="PS50297">
    <property type="entry name" value="ANK_REP_REGION"/>
    <property type="match status" value="2"/>
</dbReference>
<dbReference type="PROSITE" id="PS51382">
    <property type="entry name" value="SPX"/>
    <property type="match status" value="1"/>
</dbReference>
<feature type="active site" description="For OMPdecase activity" evidence="10">
    <location>
        <position position="999"/>
    </location>
</feature>
<dbReference type="PANTHER" id="PTHR19278">
    <property type="entry name" value="OROTATE PHOSPHORIBOSYLTRANSFERASE"/>
    <property type="match status" value="1"/>
</dbReference>
<dbReference type="SMART" id="SM00248">
    <property type="entry name" value="ANK"/>
    <property type="match status" value="5"/>
</dbReference>
<comment type="pathway">
    <text evidence="1 13">Pyrimidine metabolism; UMP biosynthesis via de novo pathway; UMP from orotate: step 2/2.</text>
</comment>